<dbReference type="AlphaFoldDB" id="A0ABD3L8M9"/>
<gene>
    <name evidence="3" type="ORF">ACJRO7_015175</name>
</gene>
<keyword evidence="4" id="KW-1185">Reference proteome</keyword>
<sequence length="680" mass="78774">MSLISWISSIINTVWPLLKDLWVDWGIHFLVTVSLACEICLTILGIRRKYMTSKFARFITWAAYLLLSFIVKIALGKLTVVRIDDPKDPSYDVELEGLLAPLLLMQLGYPNGITAYAWEDNLLALRQILNIGAAVVIAVRILIRCWDGSSPVSPLYIPLFIAGFIKAALWVWALKSVYDENSIVNAEYHPKVATKEVRESSGQLELFPGDKKFDSAKDILKAYFRFDCLKPHLVNWPYHPVFVERDWMSIDIYSANRAFTVNEIELNFMFDALYTKAPILYTKRGIIGCSVGFFCLVTALCRFAVIFKSAFLIDMYITYTFALLIAFTCLELYQITTLAFSNWAVVGMGKSLRMPLFSRIFSRLLPFLADRCMRNKRWSRSMGQLNLIKECLSTQERRKPVRVVLQWFGKWKAVRAGLDWFCKWEIFSWLLSHSHQPMPSCLRALVLGKMVKLEEKRKYLPFNERGKWTLEIYGVQENRALSSSIEAKFAKSIITWHIATDILQSLEIEKSDACEGSKFLSEYMMYLLTVHPDILFRPTANITLEYAHHTLTRFLRYRDSKEAISMLSSADGDVPLIVEPSDATRIHRGWHVLLEVQELVVNLRRMDNKWELISSIWVEILCYAAFDCHVYRHAYLLRRGGELFTHVWLLLRHKTDNFPYENPDSCLQLPEIALLGRRFF</sequence>
<feature type="transmembrane region" description="Helical" evidence="1">
    <location>
        <begin position="98"/>
        <end position="118"/>
    </location>
</feature>
<proteinExistence type="predicted"/>
<dbReference type="InterPro" id="IPR007658">
    <property type="entry name" value="DUF594"/>
</dbReference>
<dbReference type="Proteomes" id="UP001634007">
    <property type="component" value="Unassembled WGS sequence"/>
</dbReference>
<feature type="domain" description="DUF4220" evidence="2">
    <location>
        <begin position="61"/>
        <end position="389"/>
    </location>
</feature>
<keyword evidence="1" id="KW-0472">Membrane</keyword>
<feature type="transmembrane region" description="Helical" evidence="1">
    <location>
        <begin position="125"/>
        <end position="143"/>
    </location>
</feature>
<feature type="transmembrane region" description="Helical" evidence="1">
    <location>
        <begin position="25"/>
        <end position="46"/>
    </location>
</feature>
<evidence type="ECO:0000313" key="3">
    <source>
        <dbReference type="EMBL" id="KAL3746182.1"/>
    </source>
</evidence>
<dbReference type="PANTHER" id="PTHR31325">
    <property type="entry name" value="OS01G0798800 PROTEIN-RELATED"/>
    <property type="match status" value="1"/>
</dbReference>
<feature type="transmembrane region" description="Helical" evidence="1">
    <location>
        <begin position="319"/>
        <end position="345"/>
    </location>
</feature>
<evidence type="ECO:0000259" key="2">
    <source>
        <dbReference type="Pfam" id="PF13968"/>
    </source>
</evidence>
<protein>
    <recommendedName>
        <fullName evidence="2">DUF4220 domain-containing protein</fullName>
    </recommendedName>
</protein>
<dbReference type="EMBL" id="JBJKBG010000003">
    <property type="protein sequence ID" value="KAL3746182.1"/>
    <property type="molecule type" value="Genomic_DNA"/>
</dbReference>
<name>A0ABD3L8M9_EUCGL</name>
<dbReference type="Pfam" id="PF13968">
    <property type="entry name" value="DUF4220"/>
    <property type="match status" value="1"/>
</dbReference>
<feature type="transmembrane region" description="Helical" evidence="1">
    <location>
        <begin position="155"/>
        <end position="174"/>
    </location>
</feature>
<keyword evidence="1" id="KW-0812">Transmembrane</keyword>
<evidence type="ECO:0000313" key="4">
    <source>
        <dbReference type="Proteomes" id="UP001634007"/>
    </source>
</evidence>
<dbReference type="InterPro" id="IPR025315">
    <property type="entry name" value="DUF4220"/>
</dbReference>
<keyword evidence="1" id="KW-1133">Transmembrane helix</keyword>
<feature type="transmembrane region" description="Helical" evidence="1">
    <location>
        <begin position="58"/>
        <end position="78"/>
    </location>
</feature>
<feature type="transmembrane region" description="Helical" evidence="1">
    <location>
        <begin position="286"/>
        <end position="307"/>
    </location>
</feature>
<evidence type="ECO:0000256" key="1">
    <source>
        <dbReference type="SAM" id="Phobius"/>
    </source>
</evidence>
<reference evidence="3 4" key="1">
    <citation type="submission" date="2024-11" db="EMBL/GenBank/DDBJ databases">
        <title>Chromosome-level genome assembly of Eucalyptus globulus Labill. provides insights into its genome evolution.</title>
        <authorList>
            <person name="Li X."/>
        </authorList>
    </citation>
    <scope>NUCLEOTIDE SEQUENCE [LARGE SCALE GENOMIC DNA]</scope>
    <source>
        <strain evidence="3">CL2024</strain>
        <tissue evidence="3">Fresh tender leaves</tissue>
    </source>
</reference>
<comment type="caution">
    <text evidence="3">The sequence shown here is derived from an EMBL/GenBank/DDBJ whole genome shotgun (WGS) entry which is preliminary data.</text>
</comment>
<accession>A0ABD3L8M9</accession>
<dbReference type="Pfam" id="PF04578">
    <property type="entry name" value="DUF594"/>
    <property type="match status" value="1"/>
</dbReference>
<organism evidence="3 4">
    <name type="scientific">Eucalyptus globulus</name>
    <name type="common">Tasmanian blue gum</name>
    <dbReference type="NCBI Taxonomy" id="34317"/>
    <lineage>
        <taxon>Eukaryota</taxon>
        <taxon>Viridiplantae</taxon>
        <taxon>Streptophyta</taxon>
        <taxon>Embryophyta</taxon>
        <taxon>Tracheophyta</taxon>
        <taxon>Spermatophyta</taxon>
        <taxon>Magnoliopsida</taxon>
        <taxon>eudicotyledons</taxon>
        <taxon>Gunneridae</taxon>
        <taxon>Pentapetalae</taxon>
        <taxon>rosids</taxon>
        <taxon>malvids</taxon>
        <taxon>Myrtales</taxon>
        <taxon>Myrtaceae</taxon>
        <taxon>Myrtoideae</taxon>
        <taxon>Eucalypteae</taxon>
        <taxon>Eucalyptus</taxon>
    </lineage>
</organism>